<comment type="caution">
    <text evidence="1">The sequence shown here is derived from an EMBL/GenBank/DDBJ whole genome shotgun (WGS) entry which is preliminary data.</text>
</comment>
<evidence type="ECO:0000313" key="2">
    <source>
        <dbReference type="Proteomes" id="UP001500542"/>
    </source>
</evidence>
<dbReference type="Gene3D" id="3.10.450.50">
    <property type="match status" value="1"/>
</dbReference>
<accession>A0ABN1PBS0</accession>
<proteinExistence type="predicted"/>
<keyword evidence="2" id="KW-1185">Reference proteome</keyword>
<reference evidence="1 2" key="1">
    <citation type="journal article" date="2019" name="Int. J. Syst. Evol. Microbiol.">
        <title>The Global Catalogue of Microorganisms (GCM) 10K type strain sequencing project: providing services to taxonomists for standard genome sequencing and annotation.</title>
        <authorList>
            <consortium name="The Broad Institute Genomics Platform"/>
            <consortium name="The Broad Institute Genome Sequencing Center for Infectious Disease"/>
            <person name="Wu L."/>
            <person name="Ma J."/>
        </authorList>
    </citation>
    <scope>NUCLEOTIDE SEQUENCE [LARGE SCALE GENOMIC DNA]</scope>
    <source>
        <strain evidence="1 2">JCM 10977</strain>
    </source>
</reference>
<dbReference type="RefSeq" id="WP_343964418.1">
    <property type="nucleotide sequence ID" value="NZ_BAAAHK010000002.1"/>
</dbReference>
<evidence type="ECO:0000313" key="1">
    <source>
        <dbReference type="EMBL" id="GAA0925789.1"/>
    </source>
</evidence>
<evidence type="ECO:0008006" key="3">
    <source>
        <dbReference type="Google" id="ProtNLM"/>
    </source>
</evidence>
<sequence length="145" mass="16041">MSIEVRDPWFLQKLAADVVLEGVVMNGSVRGPERVTEQIRTVVGLYRDYTLLWSADLGDRRVQEYTAVVDGRPVTGVGTFHLNPEGQVDHIVVNHRPLSAALTVSRLLGESPLGQHRDPNEFYRPTGQSYEDLVAYAATHGSANV</sequence>
<name>A0ABN1PBS0_9ACTN</name>
<dbReference type="EMBL" id="BAAAHK010000002">
    <property type="protein sequence ID" value="GAA0925789.1"/>
    <property type="molecule type" value="Genomic_DNA"/>
</dbReference>
<dbReference type="Proteomes" id="UP001500542">
    <property type="component" value="Unassembled WGS sequence"/>
</dbReference>
<protein>
    <recommendedName>
        <fullName evidence="3">SnoaL-like protein</fullName>
    </recommendedName>
</protein>
<gene>
    <name evidence="1" type="ORF">GCM10009554_05520</name>
</gene>
<organism evidence="1 2">
    <name type="scientific">Kribbella koreensis</name>
    <dbReference type="NCBI Taxonomy" id="57909"/>
    <lineage>
        <taxon>Bacteria</taxon>
        <taxon>Bacillati</taxon>
        <taxon>Actinomycetota</taxon>
        <taxon>Actinomycetes</taxon>
        <taxon>Propionibacteriales</taxon>
        <taxon>Kribbellaceae</taxon>
        <taxon>Kribbella</taxon>
    </lineage>
</organism>